<accession>A0A346ACA1</accession>
<dbReference type="GO" id="GO:0008171">
    <property type="term" value="F:O-methyltransferase activity"/>
    <property type="evidence" value="ECO:0007669"/>
    <property type="project" value="TreeGrafter"/>
</dbReference>
<dbReference type="EMBL" id="MH449675">
    <property type="protein sequence ID" value="AXL04863.1"/>
    <property type="molecule type" value="Genomic_DNA"/>
</dbReference>
<dbReference type="NCBIfam" id="TIGR01444">
    <property type="entry name" value="fkbM_fam"/>
    <property type="match status" value="1"/>
</dbReference>
<dbReference type="PANTHER" id="PTHR36973:SF4">
    <property type="entry name" value="NODULATION PROTEIN"/>
    <property type="match status" value="1"/>
</dbReference>
<feature type="domain" description="Methyltransferase FkbM" evidence="1">
    <location>
        <begin position="12"/>
        <end position="163"/>
    </location>
</feature>
<name>A0A346ACA1_AERHY</name>
<dbReference type="PANTHER" id="PTHR36973">
    <property type="entry name" value="SLL1456 PROTEIN-RELATED"/>
    <property type="match status" value="1"/>
</dbReference>
<organism evidence="2">
    <name type="scientific">Aeromonas hydrophila</name>
    <dbReference type="NCBI Taxonomy" id="644"/>
    <lineage>
        <taxon>Bacteria</taxon>
        <taxon>Pseudomonadati</taxon>
        <taxon>Pseudomonadota</taxon>
        <taxon>Gammaproteobacteria</taxon>
        <taxon>Aeromonadales</taxon>
        <taxon>Aeromonadaceae</taxon>
        <taxon>Aeromonas</taxon>
    </lineage>
</organism>
<proteinExistence type="predicted"/>
<dbReference type="InterPro" id="IPR053188">
    <property type="entry name" value="FkbM_Methyltransferase"/>
</dbReference>
<keyword evidence="2" id="KW-0808">Transferase</keyword>
<dbReference type="Pfam" id="PF05050">
    <property type="entry name" value="Methyltransf_21"/>
    <property type="match status" value="1"/>
</dbReference>
<reference evidence="2" key="1">
    <citation type="submission" date="2018-06" db="EMBL/GenBank/DDBJ databases">
        <title>Genetic diversity of the Aeromonas Hydrophila O antigens and development of a suspension array for serotype detection.</title>
        <authorList>
            <person name="Cao H."/>
            <person name="Liu B."/>
        </authorList>
    </citation>
    <scope>NUCLEOTIDE SEQUENCE</scope>
    <source>
        <strain evidence="2">G5372</strain>
    </source>
</reference>
<dbReference type="Gene3D" id="3.40.50.150">
    <property type="entry name" value="Vaccinia Virus protein VP39"/>
    <property type="match status" value="1"/>
</dbReference>
<dbReference type="AlphaFoldDB" id="A0A346ACA1"/>
<dbReference type="InterPro" id="IPR029063">
    <property type="entry name" value="SAM-dependent_MTases_sf"/>
</dbReference>
<evidence type="ECO:0000313" key="2">
    <source>
        <dbReference type="EMBL" id="AXL04863.1"/>
    </source>
</evidence>
<gene>
    <name evidence="2" type="primary">gt9</name>
</gene>
<dbReference type="InterPro" id="IPR006342">
    <property type="entry name" value="FkbM_mtfrase"/>
</dbReference>
<evidence type="ECO:0000259" key="1">
    <source>
        <dbReference type="Pfam" id="PF05050"/>
    </source>
</evidence>
<sequence length="292" mass="33831">MNSDKYHDLVIDVGANNGDFFIPIYSENKNILFLAYEPIPELMNNLKAKVSGKKNVILRQVALSNECGTGILNISNASDWGVSSLLEFNSENIDNNLYWKERSDLHFTSHIEVKITSLESELDGIRFDRIRFIKIDSQGLDVEILSSLGRYIDKVDAGMLEVPSSLSQSLYNGEKYDLRKALNYLNQNNFHIYKIKPNDECCNEFNVFFKRKDIDITILENELELCKTTIYNGKDYWHMPSMELTDYPTKLHQMNTMIHELKTQVHSLKTEIHRCMTDNVELNEMLKDILSK</sequence>
<protein>
    <submittedName>
        <fullName evidence="2">Glycosyltransferase</fullName>
    </submittedName>
</protein>
<dbReference type="SUPFAM" id="SSF53335">
    <property type="entry name" value="S-adenosyl-L-methionine-dependent methyltransferases"/>
    <property type="match status" value="1"/>
</dbReference>